<comment type="subcellular location">
    <subcellularLocation>
        <location evidence="1">Cell membrane</location>
        <topology evidence="1">Multi-pass membrane protein</topology>
    </subcellularLocation>
</comment>
<keyword evidence="8" id="KW-0807">Transducer</keyword>
<feature type="transmembrane region" description="Helical" evidence="10">
    <location>
        <begin position="44"/>
        <end position="69"/>
    </location>
</feature>
<evidence type="ECO:0000256" key="4">
    <source>
        <dbReference type="ARBA" id="ARBA00022989"/>
    </source>
</evidence>
<keyword evidence="12" id="KW-1185">Reference proteome</keyword>
<feature type="transmembrane region" description="Helical" evidence="10">
    <location>
        <begin position="169"/>
        <end position="196"/>
    </location>
</feature>
<keyword evidence="4 10" id="KW-1133">Transmembrane helix</keyword>
<dbReference type="PROSITE" id="PS50262">
    <property type="entry name" value="G_PROTEIN_RECEP_F1_2"/>
    <property type="match status" value="1"/>
</dbReference>
<evidence type="ECO:0000256" key="5">
    <source>
        <dbReference type="ARBA" id="ARBA00023040"/>
    </source>
</evidence>
<dbReference type="PRINTS" id="PR00237">
    <property type="entry name" value="GPCRRHODOPSN"/>
</dbReference>
<reference evidence="13" key="1">
    <citation type="submission" date="2025-08" db="UniProtKB">
        <authorList>
            <consortium name="RefSeq"/>
        </authorList>
    </citation>
    <scope>IDENTIFICATION</scope>
    <source>
        <tissue evidence="13">Tentacle</tissue>
    </source>
</reference>
<sequence>MPFSIVILVIGLLLGITTLIGIFGNFAVCLAVSWNKSLRTQLSLFLVNLAISDIGMSASCMPFAVATVLFHKQQIGELFCYFNGFINTFFSLASVLTITTICIFQYVSIVMPLERMITNFRCLLMLIGVWILSGFLATGPIAYWGRYEFTSNIFNCDYYHSNQKSEMSYAIALMFVGFAFPLAIMIFSYANIFIALRKHNSRMTRTTSISSVPAEGAVVSAGTKIRITVLLIFLTFIVCRTPFFVYLVFVVAEPSLPVDFLSQLSFWAIYLHSACNPFIFTFKHSEYQDTLKDIYSTCKAVVVKCCSNAEEGQKEEHAQGSKTAEPVKAGTEQAKQE</sequence>
<evidence type="ECO:0000256" key="9">
    <source>
        <dbReference type="SAM" id="MobiDB-lite"/>
    </source>
</evidence>
<evidence type="ECO:0000313" key="13">
    <source>
        <dbReference type="RefSeq" id="XP_031572697.1"/>
    </source>
</evidence>
<feature type="transmembrane region" description="Helical" evidence="10">
    <location>
        <begin position="264"/>
        <end position="282"/>
    </location>
</feature>
<feature type="domain" description="G-protein coupled receptors family 1 profile" evidence="11">
    <location>
        <begin position="24"/>
        <end position="280"/>
    </location>
</feature>
<feature type="transmembrane region" description="Helical" evidence="10">
    <location>
        <begin position="123"/>
        <end position="144"/>
    </location>
</feature>
<evidence type="ECO:0000256" key="10">
    <source>
        <dbReference type="SAM" id="Phobius"/>
    </source>
</evidence>
<dbReference type="RefSeq" id="XP_031572697.1">
    <property type="nucleotide sequence ID" value="XM_031716837.1"/>
</dbReference>
<proteinExistence type="predicted"/>
<dbReference type="SUPFAM" id="SSF81321">
    <property type="entry name" value="Family A G protein-coupled receptor-like"/>
    <property type="match status" value="1"/>
</dbReference>
<dbReference type="Gene3D" id="1.20.1070.10">
    <property type="entry name" value="Rhodopsin 7-helix transmembrane proteins"/>
    <property type="match status" value="1"/>
</dbReference>
<name>A0A6P8IZU0_ACTTE</name>
<dbReference type="AlphaFoldDB" id="A0A6P8IZU0"/>
<dbReference type="GeneID" id="116306744"/>
<dbReference type="CDD" id="cd00637">
    <property type="entry name" value="7tm_classA_rhodopsin-like"/>
    <property type="match status" value="1"/>
</dbReference>
<evidence type="ECO:0000256" key="1">
    <source>
        <dbReference type="ARBA" id="ARBA00004651"/>
    </source>
</evidence>
<keyword evidence="6 10" id="KW-0472">Membrane</keyword>
<evidence type="ECO:0000256" key="7">
    <source>
        <dbReference type="ARBA" id="ARBA00023170"/>
    </source>
</evidence>
<dbReference type="SMART" id="SM01381">
    <property type="entry name" value="7TM_GPCR_Srsx"/>
    <property type="match status" value="1"/>
</dbReference>
<evidence type="ECO:0000256" key="2">
    <source>
        <dbReference type="ARBA" id="ARBA00022475"/>
    </source>
</evidence>
<feature type="transmembrane region" description="Helical" evidence="10">
    <location>
        <begin position="89"/>
        <end position="111"/>
    </location>
</feature>
<dbReference type="InterPro" id="IPR000276">
    <property type="entry name" value="GPCR_Rhodpsn"/>
</dbReference>
<evidence type="ECO:0000256" key="6">
    <source>
        <dbReference type="ARBA" id="ARBA00023136"/>
    </source>
</evidence>
<feature type="transmembrane region" description="Helical" evidence="10">
    <location>
        <begin position="229"/>
        <end position="252"/>
    </location>
</feature>
<keyword evidence="2" id="KW-1003">Cell membrane</keyword>
<evidence type="ECO:0000259" key="11">
    <source>
        <dbReference type="PROSITE" id="PS50262"/>
    </source>
</evidence>
<dbReference type="InParanoid" id="A0A6P8IZU0"/>
<dbReference type="PANTHER" id="PTHR22752">
    <property type="entry name" value="G PROTEIN-COUPLED RECEPTOR"/>
    <property type="match status" value="1"/>
</dbReference>
<keyword evidence="7" id="KW-0675">Receptor</keyword>
<feature type="region of interest" description="Disordered" evidence="9">
    <location>
        <begin position="310"/>
        <end position="337"/>
    </location>
</feature>
<dbReference type="InterPro" id="IPR017452">
    <property type="entry name" value="GPCR_Rhodpsn_7TM"/>
</dbReference>
<organism evidence="12 13">
    <name type="scientific">Actinia tenebrosa</name>
    <name type="common">Australian red waratah sea anemone</name>
    <dbReference type="NCBI Taxonomy" id="6105"/>
    <lineage>
        <taxon>Eukaryota</taxon>
        <taxon>Metazoa</taxon>
        <taxon>Cnidaria</taxon>
        <taxon>Anthozoa</taxon>
        <taxon>Hexacorallia</taxon>
        <taxon>Actiniaria</taxon>
        <taxon>Actiniidae</taxon>
        <taxon>Actinia</taxon>
    </lineage>
</organism>
<keyword evidence="3 10" id="KW-0812">Transmembrane</keyword>
<gene>
    <name evidence="13" type="primary">LOC116306744</name>
</gene>
<dbReference type="PANTHER" id="PTHR22752:SF14">
    <property type="entry name" value="G-PROTEIN COUPLED RECEPTORS FAMILY 1 PROFILE DOMAIN-CONTAINING PROTEIN"/>
    <property type="match status" value="1"/>
</dbReference>
<accession>A0A6P8IZU0</accession>
<feature type="transmembrane region" description="Helical" evidence="10">
    <location>
        <begin position="6"/>
        <end position="32"/>
    </location>
</feature>
<dbReference type="OrthoDB" id="2101615at2759"/>
<dbReference type="GO" id="GO:0004930">
    <property type="term" value="F:G protein-coupled receptor activity"/>
    <property type="evidence" value="ECO:0007669"/>
    <property type="project" value="UniProtKB-KW"/>
</dbReference>
<dbReference type="Proteomes" id="UP000515163">
    <property type="component" value="Unplaced"/>
</dbReference>
<evidence type="ECO:0000313" key="12">
    <source>
        <dbReference type="Proteomes" id="UP000515163"/>
    </source>
</evidence>
<evidence type="ECO:0000256" key="8">
    <source>
        <dbReference type="ARBA" id="ARBA00023224"/>
    </source>
</evidence>
<protein>
    <submittedName>
        <fullName evidence="13">Rhodopsin, GQ-coupled-like</fullName>
    </submittedName>
</protein>
<keyword evidence="5" id="KW-0297">G-protein coupled receptor</keyword>
<dbReference type="KEGG" id="aten:116306744"/>
<dbReference type="Pfam" id="PF00001">
    <property type="entry name" value="7tm_1"/>
    <property type="match status" value="1"/>
</dbReference>
<evidence type="ECO:0000256" key="3">
    <source>
        <dbReference type="ARBA" id="ARBA00022692"/>
    </source>
</evidence>
<dbReference type="GO" id="GO:0005886">
    <property type="term" value="C:plasma membrane"/>
    <property type="evidence" value="ECO:0007669"/>
    <property type="project" value="UniProtKB-SubCell"/>
</dbReference>